<dbReference type="PANTHER" id="PTHR16056:SF20">
    <property type="entry name" value="C2H2-TYPE DOMAIN-CONTAINING PROTEIN-RELATED"/>
    <property type="match status" value="1"/>
</dbReference>
<dbReference type="PANTHER" id="PTHR16056">
    <property type="entry name" value="REGULATOR OF MICROTUBULE DYNAMICS PROTEIN"/>
    <property type="match status" value="1"/>
</dbReference>
<feature type="repeat" description="TPR" evidence="1">
    <location>
        <begin position="203"/>
        <end position="236"/>
    </location>
</feature>
<gene>
    <name evidence="3" type="ORF">CAMP_LOCUS12887</name>
</gene>
<evidence type="ECO:0000313" key="3">
    <source>
        <dbReference type="EMBL" id="CAI5450250.1"/>
    </source>
</evidence>
<evidence type="ECO:0000256" key="1">
    <source>
        <dbReference type="PROSITE-ProRule" id="PRU00339"/>
    </source>
</evidence>
<dbReference type="GO" id="GO:0097431">
    <property type="term" value="C:mitotic spindle pole"/>
    <property type="evidence" value="ECO:0007669"/>
    <property type="project" value="TreeGrafter"/>
</dbReference>
<dbReference type="PROSITE" id="PS50005">
    <property type="entry name" value="TPR"/>
    <property type="match status" value="1"/>
</dbReference>
<accession>A0A9P1N3Q9</accession>
<sequence length="253" mass="28339">MANFLVFFGLFAIFYQIASISPQKSTRMTFAELDALFGTDRVQQGYDELKKRYDAGESKSIDILWRLAKFCNEIAGRSDKSKRQQPIEEGKKYALEALEIDGNSFLAARWAAIMSGKSTEYMGTKDKIAEGKKCKEYLDKALTLQPKEDALLHLRGRWAFSVANLSWLERKAAALLYAEPPTATIEEAIADLKAAYDINPKWIDNLVALGKALIAKGDKGEAKKYLEEALELPPKNDADKETLAEAKDLLKKC</sequence>
<proteinExistence type="predicted"/>
<keyword evidence="4" id="KW-1185">Reference proteome</keyword>
<dbReference type="EMBL" id="CANHGI010000005">
    <property type="protein sequence ID" value="CAI5450250.1"/>
    <property type="molecule type" value="Genomic_DNA"/>
</dbReference>
<dbReference type="GO" id="GO:0005739">
    <property type="term" value="C:mitochondrion"/>
    <property type="evidence" value="ECO:0007669"/>
    <property type="project" value="TreeGrafter"/>
</dbReference>
<name>A0A9P1N3Q9_9PELO</name>
<dbReference type="AlphaFoldDB" id="A0A9P1N3Q9"/>
<dbReference type="Proteomes" id="UP001152747">
    <property type="component" value="Unassembled WGS sequence"/>
</dbReference>
<dbReference type="InterPro" id="IPR019734">
    <property type="entry name" value="TPR_rpt"/>
</dbReference>
<dbReference type="Gene3D" id="1.25.40.10">
    <property type="entry name" value="Tetratricopeptide repeat domain"/>
    <property type="match status" value="1"/>
</dbReference>
<evidence type="ECO:0000256" key="2">
    <source>
        <dbReference type="SAM" id="SignalP"/>
    </source>
</evidence>
<dbReference type="InterPro" id="IPR049039">
    <property type="entry name" value="RMD1-3_a_helical_rpt"/>
</dbReference>
<dbReference type="Pfam" id="PF21033">
    <property type="entry name" value="RMD1-3"/>
    <property type="match status" value="1"/>
</dbReference>
<dbReference type="SUPFAM" id="SSF48452">
    <property type="entry name" value="TPR-like"/>
    <property type="match status" value="1"/>
</dbReference>
<keyword evidence="2" id="KW-0732">Signal</keyword>
<organism evidence="3 4">
    <name type="scientific">Caenorhabditis angaria</name>
    <dbReference type="NCBI Taxonomy" id="860376"/>
    <lineage>
        <taxon>Eukaryota</taxon>
        <taxon>Metazoa</taxon>
        <taxon>Ecdysozoa</taxon>
        <taxon>Nematoda</taxon>
        <taxon>Chromadorea</taxon>
        <taxon>Rhabditida</taxon>
        <taxon>Rhabditina</taxon>
        <taxon>Rhabditomorpha</taxon>
        <taxon>Rhabditoidea</taxon>
        <taxon>Rhabditidae</taxon>
        <taxon>Peloderinae</taxon>
        <taxon>Caenorhabditis</taxon>
    </lineage>
</organism>
<evidence type="ECO:0000313" key="4">
    <source>
        <dbReference type="Proteomes" id="UP001152747"/>
    </source>
</evidence>
<protein>
    <recommendedName>
        <fullName evidence="5">Tetratricopeptide repeat protein</fullName>
    </recommendedName>
</protein>
<feature type="signal peptide" evidence="2">
    <location>
        <begin position="1"/>
        <end position="19"/>
    </location>
</feature>
<comment type="caution">
    <text evidence="3">The sequence shown here is derived from an EMBL/GenBank/DDBJ whole genome shotgun (WGS) entry which is preliminary data.</text>
</comment>
<feature type="chain" id="PRO_5040240559" description="Tetratricopeptide repeat protein" evidence="2">
    <location>
        <begin position="20"/>
        <end position="253"/>
    </location>
</feature>
<keyword evidence="1" id="KW-0802">TPR repeat</keyword>
<evidence type="ECO:0008006" key="5">
    <source>
        <dbReference type="Google" id="ProtNLM"/>
    </source>
</evidence>
<dbReference type="GO" id="GO:0005876">
    <property type="term" value="C:spindle microtubule"/>
    <property type="evidence" value="ECO:0007669"/>
    <property type="project" value="TreeGrafter"/>
</dbReference>
<dbReference type="GO" id="GO:0008017">
    <property type="term" value="F:microtubule binding"/>
    <property type="evidence" value="ECO:0007669"/>
    <property type="project" value="TreeGrafter"/>
</dbReference>
<dbReference type="InterPro" id="IPR011990">
    <property type="entry name" value="TPR-like_helical_dom_sf"/>
</dbReference>
<reference evidence="3" key="1">
    <citation type="submission" date="2022-11" db="EMBL/GenBank/DDBJ databases">
        <authorList>
            <person name="Kikuchi T."/>
        </authorList>
    </citation>
    <scope>NUCLEOTIDE SEQUENCE</scope>
    <source>
        <strain evidence="3">PS1010</strain>
    </source>
</reference>
<dbReference type="OrthoDB" id="512473at2759"/>